<dbReference type="PANTHER" id="PTHR42928">
    <property type="entry name" value="TRICARBOXYLATE-BINDING PROTEIN"/>
    <property type="match status" value="1"/>
</dbReference>
<dbReference type="PANTHER" id="PTHR42928:SF5">
    <property type="entry name" value="BLR1237 PROTEIN"/>
    <property type="match status" value="1"/>
</dbReference>
<name>A0A6N8IZW9_9BURK</name>
<accession>A0A6N8IZW9</accession>
<dbReference type="Pfam" id="PF03401">
    <property type="entry name" value="TctC"/>
    <property type="match status" value="1"/>
</dbReference>
<evidence type="ECO:0000256" key="2">
    <source>
        <dbReference type="SAM" id="SignalP"/>
    </source>
</evidence>
<feature type="signal peptide" evidence="2">
    <location>
        <begin position="1"/>
        <end position="22"/>
    </location>
</feature>
<dbReference type="Gene3D" id="3.40.190.10">
    <property type="entry name" value="Periplasmic binding protein-like II"/>
    <property type="match status" value="1"/>
</dbReference>
<comment type="similarity">
    <text evidence="1">Belongs to the UPF0065 (bug) family.</text>
</comment>
<dbReference type="EMBL" id="WSEL01000009">
    <property type="protein sequence ID" value="MVQ32328.1"/>
    <property type="molecule type" value="Genomic_DNA"/>
</dbReference>
<evidence type="ECO:0000313" key="3">
    <source>
        <dbReference type="EMBL" id="MVQ32328.1"/>
    </source>
</evidence>
<keyword evidence="4" id="KW-1185">Reference proteome</keyword>
<dbReference type="PIRSF" id="PIRSF017082">
    <property type="entry name" value="YflP"/>
    <property type="match status" value="1"/>
</dbReference>
<dbReference type="SUPFAM" id="SSF53850">
    <property type="entry name" value="Periplasmic binding protein-like II"/>
    <property type="match status" value="1"/>
</dbReference>
<dbReference type="InterPro" id="IPR042100">
    <property type="entry name" value="Bug_dom1"/>
</dbReference>
<sequence length="324" mass="33729">MQRREWLALAAAGALAPGLARAAYPERPIRLVIPFAAGGNGDIMARVTAPYLVPGAPQGVVPDNRGGAGGGLGAEIVARAKPDGHTLLWGANGPLVNSVLMSPQPRYDPLKDFSAIGLMSLVPMGLVVRPEVPARSLKEFLAYARAQPGGVSIGTSGLGGANHVPLEVFKAATGANILHVPYKGGGSALPDFLGGTTQGLFTEISTVLGFHREGRARILAIASEQRLSLLSDVQTFIENGLRDFTAYTFNGLWAPAGTQPDVISALNRGLLGALRDRGVLADVVARGALLANEAQATPAGARAFLEREIARTRQAMKVAGIQPQ</sequence>
<dbReference type="RefSeq" id="WP_157400297.1">
    <property type="nucleotide sequence ID" value="NZ_WSEL01000009.1"/>
</dbReference>
<evidence type="ECO:0000256" key="1">
    <source>
        <dbReference type="ARBA" id="ARBA00006987"/>
    </source>
</evidence>
<gene>
    <name evidence="3" type="ORF">GON04_22925</name>
</gene>
<reference evidence="3 4" key="1">
    <citation type="submission" date="2019-12" db="EMBL/GenBank/DDBJ databases">
        <authorList>
            <person name="Huq M.A."/>
        </authorList>
    </citation>
    <scope>NUCLEOTIDE SEQUENCE [LARGE SCALE GENOMIC DNA]</scope>
    <source>
        <strain evidence="3 4">MAH-25</strain>
    </source>
</reference>
<dbReference type="Gene3D" id="3.40.190.150">
    <property type="entry name" value="Bordetella uptake gene, domain 1"/>
    <property type="match status" value="1"/>
</dbReference>
<feature type="chain" id="PRO_5026954861" evidence="2">
    <location>
        <begin position="23"/>
        <end position="324"/>
    </location>
</feature>
<dbReference type="InterPro" id="IPR005064">
    <property type="entry name" value="BUG"/>
</dbReference>
<dbReference type="CDD" id="cd07012">
    <property type="entry name" value="PBP2_Bug_TTT"/>
    <property type="match status" value="1"/>
</dbReference>
<dbReference type="Proteomes" id="UP000469385">
    <property type="component" value="Unassembled WGS sequence"/>
</dbReference>
<dbReference type="AlphaFoldDB" id="A0A6N8IZW9"/>
<proteinExistence type="inferred from homology"/>
<evidence type="ECO:0000313" key="4">
    <source>
        <dbReference type="Proteomes" id="UP000469385"/>
    </source>
</evidence>
<comment type="caution">
    <text evidence="3">The sequence shown here is derived from an EMBL/GenBank/DDBJ whole genome shotgun (WGS) entry which is preliminary data.</text>
</comment>
<organism evidence="3 4">
    <name type="scientific">Ramlibacter pinisoli</name>
    <dbReference type="NCBI Taxonomy" id="2682844"/>
    <lineage>
        <taxon>Bacteria</taxon>
        <taxon>Pseudomonadati</taxon>
        <taxon>Pseudomonadota</taxon>
        <taxon>Betaproteobacteria</taxon>
        <taxon>Burkholderiales</taxon>
        <taxon>Comamonadaceae</taxon>
        <taxon>Ramlibacter</taxon>
    </lineage>
</organism>
<keyword evidence="2" id="KW-0732">Signal</keyword>
<protein>
    <submittedName>
        <fullName evidence="3">Tripartite tricarboxylate transporter substrate binding protein</fullName>
    </submittedName>
</protein>